<gene>
    <name evidence="1" type="ORF">CHI95_16545</name>
</gene>
<proteinExistence type="predicted"/>
<dbReference type="AlphaFoldDB" id="A0A264VQ67"/>
<accession>A0A264VQ67</accession>
<dbReference type="EMBL" id="NOWC01000021">
    <property type="protein sequence ID" value="OZS73516.1"/>
    <property type="molecule type" value="Genomic_DNA"/>
</dbReference>
<sequence>MNNFKYWLKLMVYRFTLSNDDLEKCLADRRSMDEFRRKAADIKQRMKLHELAGGCCNEDGGEGIPITFQGVSLKAYRPAEVVDSLSKSSVSNVVDLCSRRKRRDLVNVISHPSPQNHCGQ</sequence>
<organism evidence="1 2">
    <name type="scientific">Providencia rettgeri</name>
    <dbReference type="NCBI Taxonomy" id="587"/>
    <lineage>
        <taxon>Bacteria</taxon>
        <taxon>Pseudomonadati</taxon>
        <taxon>Pseudomonadota</taxon>
        <taxon>Gammaproteobacteria</taxon>
        <taxon>Enterobacterales</taxon>
        <taxon>Morganellaceae</taxon>
        <taxon>Providencia</taxon>
    </lineage>
</organism>
<reference evidence="1 2" key="1">
    <citation type="submission" date="2017-07" db="EMBL/GenBank/DDBJ databases">
        <title>blaIMP-27 on transferable plasmids in Proteus mirabilis and Providencia rettgeri.</title>
        <authorList>
            <person name="Potter R."/>
        </authorList>
    </citation>
    <scope>NUCLEOTIDE SEQUENCE [LARGE SCALE GENOMIC DNA]</scope>
    <source>
        <strain evidence="1 2">PR1</strain>
    </source>
</reference>
<protein>
    <submittedName>
        <fullName evidence="1">Uncharacterized protein</fullName>
    </submittedName>
</protein>
<dbReference type="Proteomes" id="UP000216001">
    <property type="component" value="Unassembled WGS sequence"/>
</dbReference>
<comment type="caution">
    <text evidence="1">The sequence shown here is derived from an EMBL/GenBank/DDBJ whole genome shotgun (WGS) entry which is preliminary data.</text>
</comment>
<dbReference type="RefSeq" id="WP_094962257.1">
    <property type="nucleotide sequence ID" value="NZ_NOWC01000021.1"/>
</dbReference>
<evidence type="ECO:0000313" key="1">
    <source>
        <dbReference type="EMBL" id="OZS73516.1"/>
    </source>
</evidence>
<evidence type="ECO:0000313" key="2">
    <source>
        <dbReference type="Proteomes" id="UP000216001"/>
    </source>
</evidence>
<name>A0A264VQ67_PRORE</name>